<evidence type="ECO:0000313" key="4">
    <source>
        <dbReference type="EMBL" id="KAI9258915.1"/>
    </source>
</evidence>
<dbReference type="GO" id="GO:0006357">
    <property type="term" value="P:regulation of transcription by RNA polymerase II"/>
    <property type="evidence" value="ECO:0007669"/>
    <property type="project" value="InterPro"/>
</dbReference>
<feature type="domain" description="Cyclin-like" evidence="3">
    <location>
        <begin position="81"/>
        <end position="163"/>
    </location>
</feature>
<dbReference type="InterPro" id="IPR043198">
    <property type="entry name" value="Cyclin/Ssn8"/>
</dbReference>
<dbReference type="EMBL" id="JAIXMP010000018">
    <property type="protein sequence ID" value="KAI9258915.1"/>
    <property type="molecule type" value="Genomic_DNA"/>
</dbReference>
<comment type="similarity">
    <text evidence="2">Belongs to the cyclin family.</text>
</comment>
<evidence type="ECO:0000256" key="2">
    <source>
        <dbReference type="RuleBase" id="RU000383"/>
    </source>
</evidence>
<proteinExistence type="inferred from homology"/>
<reference evidence="4" key="2">
    <citation type="submission" date="2023-02" db="EMBL/GenBank/DDBJ databases">
        <authorList>
            <consortium name="DOE Joint Genome Institute"/>
            <person name="Mondo S.J."/>
            <person name="Chang Y."/>
            <person name="Wang Y."/>
            <person name="Ahrendt S."/>
            <person name="Andreopoulos W."/>
            <person name="Barry K."/>
            <person name="Beard J."/>
            <person name="Benny G.L."/>
            <person name="Blankenship S."/>
            <person name="Bonito G."/>
            <person name="Cuomo C."/>
            <person name="Desiro A."/>
            <person name="Gervers K.A."/>
            <person name="Hundley H."/>
            <person name="Kuo A."/>
            <person name="LaButti K."/>
            <person name="Lang B.F."/>
            <person name="Lipzen A."/>
            <person name="O'Donnell K."/>
            <person name="Pangilinan J."/>
            <person name="Reynolds N."/>
            <person name="Sandor L."/>
            <person name="Smith M.W."/>
            <person name="Tsang A."/>
            <person name="Grigoriev I.V."/>
            <person name="Stajich J.E."/>
            <person name="Spatafora J.W."/>
        </authorList>
    </citation>
    <scope>NUCLEOTIDE SEQUENCE</scope>
    <source>
        <strain evidence="4">RSA 2281</strain>
    </source>
</reference>
<dbReference type="InterPro" id="IPR036915">
    <property type="entry name" value="Cyclin-like_sf"/>
</dbReference>
<organism evidence="4 5">
    <name type="scientific">Phascolomyces articulosus</name>
    <dbReference type="NCBI Taxonomy" id="60185"/>
    <lineage>
        <taxon>Eukaryota</taxon>
        <taxon>Fungi</taxon>
        <taxon>Fungi incertae sedis</taxon>
        <taxon>Mucoromycota</taxon>
        <taxon>Mucoromycotina</taxon>
        <taxon>Mucoromycetes</taxon>
        <taxon>Mucorales</taxon>
        <taxon>Lichtheimiaceae</taxon>
        <taxon>Phascolomyces</taxon>
    </lineage>
</organism>
<evidence type="ECO:0000256" key="1">
    <source>
        <dbReference type="ARBA" id="ARBA00023127"/>
    </source>
</evidence>
<reference evidence="4" key="1">
    <citation type="journal article" date="2022" name="IScience">
        <title>Evolution of zygomycete secretomes and the origins of terrestrial fungal ecologies.</title>
        <authorList>
            <person name="Chang Y."/>
            <person name="Wang Y."/>
            <person name="Mondo S."/>
            <person name="Ahrendt S."/>
            <person name="Andreopoulos W."/>
            <person name="Barry K."/>
            <person name="Beard J."/>
            <person name="Benny G.L."/>
            <person name="Blankenship S."/>
            <person name="Bonito G."/>
            <person name="Cuomo C."/>
            <person name="Desiro A."/>
            <person name="Gervers K.A."/>
            <person name="Hundley H."/>
            <person name="Kuo A."/>
            <person name="LaButti K."/>
            <person name="Lang B.F."/>
            <person name="Lipzen A."/>
            <person name="O'Donnell K."/>
            <person name="Pangilinan J."/>
            <person name="Reynolds N."/>
            <person name="Sandor L."/>
            <person name="Smith M.E."/>
            <person name="Tsang A."/>
            <person name="Grigoriev I.V."/>
            <person name="Stajich J.E."/>
            <person name="Spatafora J.W."/>
        </authorList>
    </citation>
    <scope>NUCLEOTIDE SEQUENCE</scope>
    <source>
        <strain evidence="4">RSA 2281</strain>
    </source>
</reference>
<dbReference type="Pfam" id="PF16899">
    <property type="entry name" value="Cyclin_C_2"/>
    <property type="match status" value="1"/>
</dbReference>
<name>A0AAD5JXJ2_9FUNG</name>
<dbReference type="AlphaFoldDB" id="A0AAD5JXJ2"/>
<dbReference type="CDD" id="cd20524">
    <property type="entry name" value="CYCLIN_CCNH_rpt1"/>
    <property type="match status" value="1"/>
</dbReference>
<dbReference type="InterPro" id="IPR006671">
    <property type="entry name" value="Cyclin_N"/>
</dbReference>
<keyword evidence="5" id="KW-1185">Reference proteome</keyword>
<dbReference type="InterPro" id="IPR013763">
    <property type="entry name" value="Cyclin-like_dom"/>
</dbReference>
<keyword evidence="1 2" id="KW-0195">Cyclin</keyword>
<dbReference type="CDD" id="cd20525">
    <property type="entry name" value="CYCLIN_CCNH_rpt2"/>
    <property type="match status" value="1"/>
</dbReference>
<protein>
    <submittedName>
        <fullName evidence="4">Cyclin-like protein</fullName>
    </submittedName>
</protein>
<accession>A0AAD5JXJ2</accession>
<dbReference type="Gene3D" id="1.10.472.10">
    <property type="entry name" value="Cyclin-like"/>
    <property type="match status" value="2"/>
</dbReference>
<gene>
    <name evidence="4" type="ORF">BDA99DRAFT_440447</name>
</gene>
<dbReference type="SMART" id="SM00385">
    <property type="entry name" value="CYCLIN"/>
    <property type="match status" value="1"/>
</dbReference>
<evidence type="ECO:0000313" key="5">
    <source>
        <dbReference type="Proteomes" id="UP001209540"/>
    </source>
</evidence>
<dbReference type="Pfam" id="PF00134">
    <property type="entry name" value="Cyclin_N"/>
    <property type="match status" value="1"/>
</dbReference>
<dbReference type="Proteomes" id="UP001209540">
    <property type="component" value="Unassembled WGS sequence"/>
</dbReference>
<dbReference type="InterPro" id="IPR031658">
    <property type="entry name" value="Cyclin_C_2"/>
</dbReference>
<dbReference type="PANTHER" id="PTHR10026">
    <property type="entry name" value="CYCLIN"/>
    <property type="match status" value="1"/>
</dbReference>
<dbReference type="SUPFAM" id="SSF47954">
    <property type="entry name" value="Cyclin-like"/>
    <property type="match status" value="2"/>
</dbReference>
<sequence length="310" mass="36119">MAEDSSTTTLPPIYEESSQYRHWRFSPSQLWDTRNTSHEAAVERVRRNFQEDQEESKSTEANELKYLSIEDTLTLCRYYEETLQSICGHLKFPEVVMATAVIYMKRFFLYNTVMDYHPRDIALTCLFLATKSESERIPIEQFGKNLRIQSTDQILALEFVVSQGLKFEYLIHHPYRPAYGFFLDMQKIDAMDVPLLKETYTKAQQVISSMFLTDLCLIYQSSQLALAAFMVAGKNNQFDAQVVSFLFLQQYVRYIEKRFGNEQKEQLLKLIDQIKETLDQLQAVSRDKATAIDKQLRLCMNPAKDPNSAL</sequence>
<evidence type="ECO:0000259" key="3">
    <source>
        <dbReference type="SMART" id="SM00385"/>
    </source>
</evidence>
<dbReference type="GO" id="GO:0016538">
    <property type="term" value="F:cyclin-dependent protein serine/threonine kinase regulator activity"/>
    <property type="evidence" value="ECO:0007669"/>
    <property type="project" value="InterPro"/>
</dbReference>
<comment type="caution">
    <text evidence="4">The sequence shown here is derived from an EMBL/GenBank/DDBJ whole genome shotgun (WGS) entry which is preliminary data.</text>
</comment>